<accession>A0A7J6Y567</accession>
<organism evidence="1 2">
    <name type="scientific">Trypanosoma cruzi</name>
    <dbReference type="NCBI Taxonomy" id="5693"/>
    <lineage>
        <taxon>Eukaryota</taxon>
        <taxon>Discoba</taxon>
        <taxon>Euglenozoa</taxon>
        <taxon>Kinetoplastea</taxon>
        <taxon>Metakinetoplastina</taxon>
        <taxon>Trypanosomatida</taxon>
        <taxon>Trypanosomatidae</taxon>
        <taxon>Trypanosoma</taxon>
        <taxon>Schizotrypanum</taxon>
    </lineage>
</organism>
<dbReference type="AlphaFoldDB" id="A0A7J6Y567"/>
<evidence type="ECO:0000313" key="2">
    <source>
        <dbReference type="Proteomes" id="UP000583944"/>
    </source>
</evidence>
<gene>
    <name evidence="1" type="ORF">ECC02_005091</name>
</gene>
<sequence length="298" mass="32484">MYFGGGVSSAMLLGDDSFTKEFLVHVSIQDKAPQRLQLKVRNPLSAEDMLRQIGRQLVDPTTSCSEKVTLRRVLPDLHLFAFSAEENCFVPVDGKPAAVLGNFVHLLVHPLSVLPPLGPAAVAPSRNSRNGGTRCVSTPLNVDASQTKKSPLQHVQFRVRESLSAGKKQCGAHGQNGCSALQPAEDLLTQPRDERDGLDEAQKRRKLSVTLEVMLKVMGHILSEYSSRASDDVIEPTEKNLWNLIEDASCRSGGVPTLSLDSVAVDAFVETVISSIHRGRLHRTFGSSTHSRPSTKNM</sequence>
<comment type="caution">
    <text evidence="1">The sequence shown here is derived from an EMBL/GenBank/DDBJ whole genome shotgun (WGS) entry which is preliminary data.</text>
</comment>
<reference evidence="1 2" key="1">
    <citation type="journal article" date="2019" name="Genome Biol. Evol.">
        <title>Nanopore Sequencing Significantly Improves Genome Assembly of the Protozoan Parasite Trypanosoma cruzi.</title>
        <authorList>
            <person name="Diaz-Viraque F."/>
            <person name="Pita S."/>
            <person name="Greif G."/>
            <person name="de Souza R.C.M."/>
            <person name="Iraola G."/>
            <person name="Robello C."/>
        </authorList>
    </citation>
    <scope>NUCLEOTIDE SEQUENCE [LARGE SCALE GENOMIC DNA]</scope>
    <source>
        <strain evidence="1 2">Berenice</strain>
    </source>
</reference>
<dbReference type="VEuPathDB" id="TriTrypDB:ECC02_005091"/>
<dbReference type="VEuPathDB" id="TriTrypDB:BCY84_07780"/>
<proteinExistence type="predicted"/>
<evidence type="ECO:0000313" key="1">
    <source>
        <dbReference type="EMBL" id="KAF5221924.1"/>
    </source>
</evidence>
<dbReference type="Proteomes" id="UP000583944">
    <property type="component" value="Unassembled WGS sequence"/>
</dbReference>
<dbReference type="EMBL" id="JABDHM010000032">
    <property type="protein sequence ID" value="KAF5221924.1"/>
    <property type="molecule type" value="Genomic_DNA"/>
</dbReference>
<protein>
    <submittedName>
        <fullName evidence="1">Uncharacterized protein</fullName>
    </submittedName>
</protein>
<name>A0A7J6Y567_TRYCR</name>